<dbReference type="EMBL" id="WTFN01000020">
    <property type="protein sequence ID" value="MWK56436.1"/>
    <property type="molecule type" value="Genomic_DNA"/>
</dbReference>
<organism evidence="1 2">
    <name type="scientific">Metapseudomonas otitidis</name>
    <dbReference type="NCBI Taxonomy" id="319939"/>
    <lineage>
        <taxon>Bacteria</taxon>
        <taxon>Pseudomonadati</taxon>
        <taxon>Pseudomonadota</taxon>
        <taxon>Gammaproteobacteria</taxon>
        <taxon>Pseudomonadales</taxon>
        <taxon>Pseudomonadaceae</taxon>
        <taxon>Metapseudomonas</taxon>
    </lineage>
</organism>
<dbReference type="AlphaFoldDB" id="A0A7X3KTD0"/>
<protein>
    <submittedName>
        <fullName evidence="1">Energy transducer TonB</fullName>
    </submittedName>
</protein>
<comment type="caution">
    <text evidence="1">The sequence shown here is derived from an EMBL/GenBank/DDBJ whole genome shotgun (WGS) entry which is preliminary data.</text>
</comment>
<evidence type="ECO:0000313" key="2">
    <source>
        <dbReference type="Proteomes" id="UP000461288"/>
    </source>
</evidence>
<accession>A0A7X3KTD0</accession>
<gene>
    <name evidence="1" type="ORF">GO594_10650</name>
</gene>
<name>A0A7X3KTD0_9GAMM</name>
<reference evidence="1 2" key="1">
    <citation type="submission" date="2019-12" db="EMBL/GenBank/DDBJ databases">
        <title>Draft genome sequence of Pseudomonas otitidis recovered from a chicken carcass.</title>
        <authorList>
            <person name="Vieira T.R."/>
            <person name="Oliviera E.F.C."/>
            <person name="Silva N.M.V."/>
            <person name="Sambrano G.E."/>
            <person name="Cibulski S.P."/>
            <person name="Cardoso M.R.I."/>
        </authorList>
    </citation>
    <scope>NUCLEOTIDE SEQUENCE [LARGE SCALE GENOMIC DNA]</scope>
    <source>
        <strain evidence="1 2">25_K</strain>
    </source>
</reference>
<proteinExistence type="predicted"/>
<sequence length="58" mass="6407">MSQAKRNLSWAISLLVVLGLHVALFCWALFWKVSAEPIELPPPAMMVQLEPLPAPTPP</sequence>
<evidence type="ECO:0000313" key="1">
    <source>
        <dbReference type="EMBL" id="MWK56436.1"/>
    </source>
</evidence>
<feature type="non-terminal residue" evidence="1">
    <location>
        <position position="58"/>
    </location>
</feature>
<dbReference type="Proteomes" id="UP000461288">
    <property type="component" value="Unassembled WGS sequence"/>
</dbReference>